<accession>A0A1I6IM18</accession>
<evidence type="ECO:0000313" key="1">
    <source>
        <dbReference type="EMBL" id="SFR67320.1"/>
    </source>
</evidence>
<dbReference type="Proteomes" id="UP000198644">
    <property type="component" value="Unassembled WGS sequence"/>
</dbReference>
<evidence type="ECO:0008006" key="3">
    <source>
        <dbReference type="Google" id="ProtNLM"/>
    </source>
</evidence>
<dbReference type="PIRSF" id="PIRSF028200">
    <property type="entry name" value="UCP028200"/>
    <property type="match status" value="1"/>
</dbReference>
<reference evidence="1 2" key="1">
    <citation type="submission" date="2016-10" db="EMBL/GenBank/DDBJ databases">
        <authorList>
            <person name="de Groot N.N."/>
        </authorList>
    </citation>
    <scope>NUCLEOTIDE SEQUENCE [LARGE SCALE GENOMIC DNA]</scope>
    <source>
        <strain evidence="1 2">CGMCC 1.9167</strain>
    </source>
</reference>
<sequence length="292" mass="33568">MGISCRPRIIELICLLLAIMTLNGCSSTRLAYRFADTGVIWWVEDYVTLTHAQTSALKRDLGVLRDWHCGAELPRYADWLADLEQEVGDGNLPPPRIAHYRSRAIQFSEPLAARIVPAATRLLESLSDEQVEELLANMRIRHQETRKEFLEDDTPEKAAARTRERVERWLGPLNPQQQVIIRQWTSERAPRTRIWLEGRALWQAAFAQLMADRDADDFRVRLRDLILQHDRYRGDAYPAMMEANIQSVTRLTHDLLSAAEERHWQHLRGEANELRGDLVALACAVENTASLN</sequence>
<organism evidence="1 2">
    <name type="scientific">Marinobacter daqiaonensis</name>
    <dbReference type="NCBI Taxonomy" id="650891"/>
    <lineage>
        <taxon>Bacteria</taxon>
        <taxon>Pseudomonadati</taxon>
        <taxon>Pseudomonadota</taxon>
        <taxon>Gammaproteobacteria</taxon>
        <taxon>Pseudomonadales</taxon>
        <taxon>Marinobacteraceae</taxon>
        <taxon>Marinobacter</taxon>
    </lineage>
</organism>
<evidence type="ECO:0000313" key="2">
    <source>
        <dbReference type="Proteomes" id="UP000198644"/>
    </source>
</evidence>
<keyword evidence="2" id="KW-1185">Reference proteome</keyword>
<dbReference type="STRING" id="650891.SAMN05216203_2427"/>
<name>A0A1I6IM18_9GAMM</name>
<dbReference type="AlphaFoldDB" id="A0A1I6IM18"/>
<protein>
    <recommendedName>
        <fullName evidence="3">Lipoprotein</fullName>
    </recommendedName>
</protein>
<dbReference type="EMBL" id="FOYW01000001">
    <property type="protein sequence ID" value="SFR67320.1"/>
    <property type="molecule type" value="Genomic_DNA"/>
</dbReference>
<dbReference type="RefSeq" id="WP_139229935.1">
    <property type="nucleotide sequence ID" value="NZ_FOYW01000001.1"/>
</dbReference>
<dbReference type="Pfam" id="PF19795">
    <property type="entry name" value="DUF6279"/>
    <property type="match status" value="1"/>
</dbReference>
<gene>
    <name evidence="1" type="ORF">SAMN05216203_2427</name>
</gene>
<dbReference type="OrthoDB" id="5767052at2"/>
<proteinExistence type="predicted"/>
<dbReference type="InterPro" id="IPR016875">
    <property type="entry name" value="UCP028200"/>
</dbReference>